<gene>
    <name evidence="3" type="ORF">EES38_09675</name>
</gene>
<feature type="domain" description="DnaJ homologue subfamily C member 28 conserved" evidence="2">
    <location>
        <begin position="1"/>
        <end position="66"/>
    </location>
</feature>
<dbReference type="Proteomes" id="UP000281112">
    <property type="component" value="Unassembled WGS sequence"/>
</dbReference>
<organism evidence="3 4">
    <name type="scientific">Vibrio viridaestus</name>
    <dbReference type="NCBI Taxonomy" id="2487322"/>
    <lineage>
        <taxon>Bacteria</taxon>
        <taxon>Pseudomonadati</taxon>
        <taxon>Pseudomonadota</taxon>
        <taxon>Gammaproteobacteria</taxon>
        <taxon>Vibrionales</taxon>
        <taxon>Vibrionaceae</taxon>
        <taxon>Vibrio</taxon>
    </lineage>
</organism>
<dbReference type="PANTHER" id="PTHR39158">
    <property type="entry name" value="OS08G0560600 PROTEIN"/>
    <property type="match status" value="1"/>
</dbReference>
<evidence type="ECO:0000259" key="2">
    <source>
        <dbReference type="Pfam" id="PF09350"/>
    </source>
</evidence>
<feature type="compositionally biased region" description="Basic and acidic residues" evidence="1">
    <location>
        <begin position="1"/>
        <end position="15"/>
    </location>
</feature>
<evidence type="ECO:0000313" key="4">
    <source>
        <dbReference type="Proteomes" id="UP000281112"/>
    </source>
</evidence>
<proteinExistence type="predicted"/>
<keyword evidence="4" id="KW-1185">Reference proteome</keyword>
<accession>A0A3N9TI32</accession>
<feature type="region of interest" description="Disordered" evidence="1">
    <location>
        <begin position="1"/>
        <end position="24"/>
    </location>
</feature>
<reference evidence="3 4" key="1">
    <citation type="submission" date="2018-11" db="EMBL/GenBank/DDBJ databases">
        <title>Vibrio LJC006 sp. nov., isolated from seawater during the bloom of the enteromorpha.</title>
        <authorList>
            <person name="Liang J."/>
        </authorList>
    </citation>
    <scope>NUCLEOTIDE SEQUENCE [LARGE SCALE GENOMIC DNA]</scope>
    <source>
        <strain evidence="3 4">LJC006</strain>
    </source>
</reference>
<sequence length="114" mass="13294">MAERAIQKSIEKGDLDNLPGRGKPLELEDETFIPEELRSGYRMLKNAGYLPPELEQRNHAIQLCDLINSVETETQELQHSITALRNLELKMRMKGINTRFIYQYLTRSLYNKTI</sequence>
<dbReference type="InterPro" id="IPR052573">
    <property type="entry name" value="DnaJ_C_subfamily_28"/>
</dbReference>
<evidence type="ECO:0000256" key="1">
    <source>
        <dbReference type="SAM" id="MobiDB-lite"/>
    </source>
</evidence>
<dbReference type="EMBL" id="RJVQ01000003">
    <property type="protein sequence ID" value="RQW63730.1"/>
    <property type="molecule type" value="Genomic_DNA"/>
</dbReference>
<protein>
    <submittedName>
        <fullName evidence="3">DUF1992 domain-containing protein</fullName>
    </submittedName>
</protein>
<dbReference type="AlphaFoldDB" id="A0A3N9TI32"/>
<dbReference type="OrthoDB" id="9798476at2"/>
<name>A0A3N9TI32_9VIBR</name>
<evidence type="ECO:0000313" key="3">
    <source>
        <dbReference type="EMBL" id="RQW63730.1"/>
    </source>
</evidence>
<dbReference type="InterPro" id="IPR018961">
    <property type="entry name" value="DnaJ_homolog_subfam-C_membr-28"/>
</dbReference>
<comment type="caution">
    <text evidence="3">The sequence shown here is derived from an EMBL/GenBank/DDBJ whole genome shotgun (WGS) entry which is preliminary data.</text>
</comment>
<dbReference type="PANTHER" id="PTHR39158:SF1">
    <property type="entry name" value="DNAJ HOMOLOG SUBFAMILY C MEMBER 28"/>
    <property type="match status" value="1"/>
</dbReference>
<dbReference type="Pfam" id="PF09350">
    <property type="entry name" value="DJC28_CD"/>
    <property type="match status" value="1"/>
</dbReference>